<dbReference type="EMBL" id="CP145607">
    <property type="protein sequence ID" value="WWM71199.1"/>
    <property type="molecule type" value="Genomic_DNA"/>
</dbReference>
<dbReference type="Pfam" id="PF13454">
    <property type="entry name" value="NAD_binding_9"/>
    <property type="match status" value="1"/>
</dbReference>
<dbReference type="InterPro" id="IPR036188">
    <property type="entry name" value="FAD/NAD-bd_sf"/>
</dbReference>
<dbReference type="PANTHER" id="PTHR40254:SF1">
    <property type="entry name" value="BLR0577 PROTEIN"/>
    <property type="match status" value="1"/>
</dbReference>
<dbReference type="Gene3D" id="3.50.50.60">
    <property type="entry name" value="FAD/NAD(P)-binding domain"/>
    <property type="match status" value="2"/>
</dbReference>
<dbReference type="SUPFAM" id="SSF51905">
    <property type="entry name" value="FAD/NAD(P)-binding domain"/>
    <property type="match status" value="2"/>
</dbReference>
<evidence type="ECO:0000313" key="3">
    <source>
        <dbReference type="Proteomes" id="UP001382935"/>
    </source>
</evidence>
<sequence>MKSDAAPVRPVAIVGGGFSGTMTAVQLAARGVPVALIDGSGRLGRGVAYSTREAVHLLNVATAKMSAWPDRPNHFADWCEDDGLSFAQRRDFGRYLGEQLAAAEGVDRLEAMVVAAERAGDGWTITLSDGQRIDASALVLAQGNQPPTPFPGSADLPGDLFINNPWSAAAHGAIERVAAEGSDVLILGTGLTMVDTVLSLAAAGHKGRITALSRRGLIPRPHVHPPGPPAPVSLDEVPQGNLLALWRWLRRRAVEVGFRAAVDSLRPHTHAIWQQLSSDEQRRFLRHARPWWDVHRHRIAPQVAEQLKDMIAAGRLEIIAGRTRRMEAADGKLRVEIARRDGRQVTREVGAAFNCTGPLGDLRRTSDPLLAQLLDAGNVRTDAFAMGLAVDGHSRAGDKVWALGPLTKGRYWEIVAVPDIRHQAEAVAAHIQKELAAHV</sequence>
<gene>
    <name evidence="2" type="ORF">V6R86_11095</name>
</gene>
<protein>
    <submittedName>
        <fullName evidence="2">FAD/NAD(P)-binding protein</fullName>
    </submittedName>
</protein>
<proteinExistence type="predicted"/>
<name>A0ABZ2G538_9SPHN</name>
<keyword evidence="3" id="KW-1185">Reference proteome</keyword>
<dbReference type="InterPro" id="IPR052189">
    <property type="entry name" value="L-asp_N-monooxygenase_NS-form"/>
</dbReference>
<reference evidence="2 3" key="1">
    <citation type="submission" date="2024-02" db="EMBL/GenBank/DDBJ databases">
        <title>Full genome sequence of Sphingomonas kaistensis.</title>
        <authorList>
            <person name="Poletto B.L."/>
            <person name="Silva G."/>
            <person name="Galante D."/>
            <person name="Campos K.R."/>
            <person name="Santos M.B.N."/>
            <person name="Sacchi C.T."/>
        </authorList>
    </citation>
    <scope>NUCLEOTIDE SEQUENCE [LARGE SCALE GENOMIC DNA]</scope>
    <source>
        <strain evidence="2 3">MA4R</strain>
    </source>
</reference>
<accession>A0ABZ2G538</accession>
<dbReference type="RefSeq" id="WP_338504551.1">
    <property type="nucleotide sequence ID" value="NZ_CP145607.1"/>
</dbReference>
<organism evidence="2 3">
    <name type="scientific">Sphingomonas kaistensis</name>
    <dbReference type="NCBI Taxonomy" id="298708"/>
    <lineage>
        <taxon>Bacteria</taxon>
        <taxon>Pseudomonadati</taxon>
        <taxon>Pseudomonadota</taxon>
        <taxon>Alphaproteobacteria</taxon>
        <taxon>Sphingomonadales</taxon>
        <taxon>Sphingomonadaceae</taxon>
        <taxon>Sphingomonas</taxon>
    </lineage>
</organism>
<dbReference type="InterPro" id="IPR038732">
    <property type="entry name" value="HpyO/CreE_NAD-binding"/>
</dbReference>
<feature type="domain" description="FAD-dependent urate hydroxylase HpyO/Asp monooxygenase CreE-like FAD/NAD(P)-binding" evidence="1">
    <location>
        <begin position="12"/>
        <end position="145"/>
    </location>
</feature>
<dbReference type="PANTHER" id="PTHR40254">
    <property type="entry name" value="BLR0577 PROTEIN"/>
    <property type="match status" value="1"/>
</dbReference>
<evidence type="ECO:0000259" key="1">
    <source>
        <dbReference type="Pfam" id="PF13454"/>
    </source>
</evidence>
<dbReference type="Proteomes" id="UP001382935">
    <property type="component" value="Chromosome"/>
</dbReference>
<evidence type="ECO:0000313" key="2">
    <source>
        <dbReference type="EMBL" id="WWM71199.1"/>
    </source>
</evidence>